<dbReference type="AlphaFoldDB" id="A0A165JRX8"/>
<organism evidence="2 3">
    <name type="scientific">Exidia glandulosa HHB12029</name>
    <dbReference type="NCBI Taxonomy" id="1314781"/>
    <lineage>
        <taxon>Eukaryota</taxon>
        <taxon>Fungi</taxon>
        <taxon>Dikarya</taxon>
        <taxon>Basidiomycota</taxon>
        <taxon>Agaricomycotina</taxon>
        <taxon>Agaricomycetes</taxon>
        <taxon>Auriculariales</taxon>
        <taxon>Exidiaceae</taxon>
        <taxon>Exidia</taxon>
    </lineage>
</organism>
<dbReference type="Pfam" id="PF21691">
    <property type="entry name" value="LDL"/>
    <property type="match status" value="1"/>
</dbReference>
<gene>
    <name evidence="2" type="ORF">EXIGLDRAFT_766379</name>
</gene>
<dbReference type="CDD" id="cd22811">
    <property type="entry name" value="agbl-like"/>
    <property type="match status" value="1"/>
</dbReference>
<dbReference type="InParanoid" id="A0A165JRX8"/>
<dbReference type="InterPro" id="IPR048508">
    <property type="entry name" value="LDL"/>
</dbReference>
<feature type="signal peptide" evidence="1">
    <location>
        <begin position="1"/>
        <end position="20"/>
    </location>
</feature>
<keyword evidence="1" id="KW-0732">Signal</keyword>
<keyword evidence="3" id="KW-1185">Reference proteome</keyword>
<sequence>MRTFSFLLFAVSAFAASCYSDGGCNNCENRDSLYAARSAWCGSDKWSYSNSGGWGNAQVSVNGHFDSPDACWNGFADIIDQCAGHKNGGTYNWNYNGNSANLDVNFCSCR</sequence>
<evidence type="ECO:0000313" key="3">
    <source>
        <dbReference type="Proteomes" id="UP000077266"/>
    </source>
</evidence>
<feature type="chain" id="PRO_5007860262" evidence="1">
    <location>
        <begin position="21"/>
        <end position="110"/>
    </location>
</feature>
<reference evidence="2 3" key="1">
    <citation type="journal article" date="2016" name="Mol. Biol. Evol.">
        <title>Comparative Genomics of Early-Diverging Mushroom-Forming Fungi Provides Insights into the Origins of Lignocellulose Decay Capabilities.</title>
        <authorList>
            <person name="Nagy L.G."/>
            <person name="Riley R."/>
            <person name="Tritt A."/>
            <person name="Adam C."/>
            <person name="Daum C."/>
            <person name="Floudas D."/>
            <person name="Sun H."/>
            <person name="Yadav J.S."/>
            <person name="Pangilinan J."/>
            <person name="Larsson K.H."/>
            <person name="Matsuura K."/>
            <person name="Barry K."/>
            <person name="Labutti K."/>
            <person name="Kuo R."/>
            <person name="Ohm R.A."/>
            <person name="Bhattacharya S.S."/>
            <person name="Shirouzu T."/>
            <person name="Yoshinaga Y."/>
            <person name="Martin F.M."/>
            <person name="Grigoriev I.V."/>
            <person name="Hibbett D.S."/>
        </authorList>
    </citation>
    <scope>NUCLEOTIDE SEQUENCE [LARGE SCALE GENOMIC DNA]</scope>
    <source>
        <strain evidence="2 3">HHB12029</strain>
    </source>
</reference>
<accession>A0A165JRX8</accession>
<protein>
    <submittedName>
        <fullName evidence="2">Uncharacterized protein</fullName>
    </submittedName>
</protein>
<dbReference type="OrthoDB" id="2730350at2759"/>
<dbReference type="PROSITE" id="PS51257">
    <property type="entry name" value="PROKAR_LIPOPROTEIN"/>
    <property type="match status" value="1"/>
</dbReference>
<dbReference type="Proteomes" id="UP000077266">
    <property type="component" value="Unassembled WGS sequence"/>
</dbReference>
<name>A0A165JRX8_EXIGL</name>
<evidence type="ECO:0000256" key="1">
    <source>
        <dbReference type="SAM" id="SignalP"/>
    </source>
</evidence>
<evidence type="ECO:0000313" key="2">
    <source>
        <dbReference type="EMBL" id="KZV95247.1"/>
    </source>
</evidence>
<proteinExistence type="predicted"/>
<dbReference type="EMBL" id="KV425960">
    <property type="protein sequence ID" value="KZV95247.1"/>
    <property type="molecule type" value="Genomic_DNA"/>
</dbReference>